<dbReference type="AlphaFoldDB" id="A0A401YDB9"/>
<feature type="domain" description="Microbial-type PARG catalytic" evidence="1">
    <location>
        <begin position="30"/>
        <end position="171"/>
    </location>
</feature>
<organism evidence="2 3">
    <name type="scientific">Embleya hyalina</name>
    <dbReference type="NCBI Taxonomy" id="516124"/>
    <lineage>
        <taxon>Bacteria</taxon>
        <taxon>Bacillati</taxon>
        <taxon>Actinomycetota</taxon>
        <taxon>Actinomycetes</taxon>
        <taxon>Kitasatosporales</taxon>
        <taxon>Streptomycetaceae</taxon>
        <taxon>Embleya</taxon>
    </lineage>
</organism>
<evidence type="ECO:0000259" key="1">
    <source>
        <dbReference type="Pfam" id="PF10021"/>
    </source>
</evidence>
<sequence length="297" mass="31744">MPKGIGPSRGKPLAYEPVNSRLRDIAAVNARIVATGEYSTPYGTVRVGPALHAAMSGTVGHPPDGPLAPHPVGAGPSTRFRVTGEGSLQAARRLSGSGPGTIAVLNFASARNPGGGYLRGARAQEEDLCRNSLLYPCLLRAPDYYAAHRAGPDLLYSDRVIWSPDVPVHRDEHARLLDQPFPVSFLTCAAPNAGATLQRDPAAHGRIRETLRRRAGRVLTVAHHHGARRLVLGAWGCGVFRNDPREVAGAFHDHLAPDGPFAAAFEHVVFAIHDPSPDSPNRTAFTERFGAAEIGRR</sequence>
<dbReference type="PANTHER" id="PTHR35596:SF1">
    <property type="entry name" value="MICROBIAL-TYPE PARG CATALYTIC DOMAIN-CONTAINING PROTEIN"/>
    <property type="match status" value="1"/>
</dbReference>
<dbReference type="PANTHER" id="PTHR35596">
    <property type="entry name" value="DUF2263 DOMAIN-CONTAINING PROTEIN"/>
    <property type="match status" value="1"/>
</dbReference>
<dbReference type="Pfam" id="PF10021">
    <property type="entry name" value="PARG_cat_microb"/>
    <property type="match status" value="1"/>
</dbReference>
<dbReference type="Gene3D" id="3.40.220.10">
    <property type="entry name" value="Leucine Aminopeptidase, subunit E, domain 1"/>
    <property type="match status" value="1"/>
</dbReference>
<name>A0A401YDB9_9ACTN</name>
<evidence type="ECO:0000313" key="3">
    <source>
        <dbReference type="Proteomes" id="UP000286931"/>
    </source>
</evidence>
<dbReference type="InterPro" id="IPR012664">
    <property type="entry name" value="CHP02452"/>
</dbReference>
<dbReference type="Proteomes" id="UP000286931">
    <property type="component" value="Unassembled WGS sequence"/>
</dbReference>
<dbReference type="InterPro" id="IPR043472">
    <property type="entry name" value="Macro_dom-like"/>
</dbReference>
<gene>
    <name evidence="2" type="ORF">EHYA_00232</name>
</gene>
<reference evidence="2 3" key="1">
    <citation type="submission" date="2018-12" db="EMBL/GenBank/DDBJ databases">
        <title>Draft genome sequence of Embleya hyalina NBRC 13850T.</title>
        <authorList>
            <person name="Komaki H."/>
            <person name="Hosoyama A."/>
            <person name="Kimura A."/>
            <person name="Ichikawa N."/>
            <person name="Tamura T."/>
        </authorList>
    </citation>
    <scope>NUCLEOTIDE SEQUENCE [LARGE SCALE GENOMIC DNA]</scope>
    <source>
        <strain evidence="2 3">NBRC 13850</strain>
    </source>
</reference>
<accession>A0A401YDB9</accession>
<keyword evidence="3" id="KW-1185">Reference proteome</keyword>
<dbReference type="PIRSF" id="PIRSF014899">
    <property type="entry name" value="UCP014899"/>
    <property type="match status" value="1"/>
</dbReference>
<dbReference type="NCBIfam" id="TIGR02452">
    <property type="entry name" value="TIGR02452 family protein"/>
    <property type="match status" value="1"/>
</dbReference>
<dbReference type="EMBL" id="BIFH01000013">
    <property type="protein sequence ID" value="GCD92593.1"/>
    <property type="molecule type" value="Genomic_DNA"/>
</dbReference>
<evidence type="ECO:0000313" key="2">
    <source>
        <dbReference type="EMBL" id="GCD92593.1"/>
    </source>
</evidence>
<proteinExistence type="predicted"/>
<dbReference type="InterPro" id="IPR019261">
    <property type="entry name" value="PARG_cat_microbial"/>
</dbReference>
<dbReference type="SUPFAM" id="SSF52949">
    <property type="entry name" value="Macro domain-like"/>
    <property type="match status" value="1"/>
</dbReference>
<protein>
    <submittedName>
        <fullName evidence="2">TIGR02452 family protein</fullName>
    </submittedName>
</protein>
<comment type="caution">
    <text evidence="2">The sequence shown here is derived from an EMBL/GenBank/DDBJ whole genome shotgun (WGS) entry which is preliminary data.</text>
</comment>